<evidence type="ECO:0000313" key="1">
    <source>
        <dbReference type="EMBL" id="KAJ7658017.1"/>
    </source>
</evidence>
<dbReference type="Proteomes" id="UP001221757">
    <property type="component" value="Unassembled WGS sequence"/>
</dbReference>
<proteinExistence type="predicted"/>
<reference evidence="1" key="1">
    <citation type="submission" date="2023-03" db="EMBL/GenBank/DDBJ databases">
        <title>Massive genome expansion in bonnet fungi (Mycena s.s.) driven by repeated elements and novel gene families across ecological guilds.</title>
        <authorList>
            <consortium name="Lawrence Berkeley National Laboratory"/>
            <person name="Harder C.B."/>
            <person name="Miyauchi S."/>
            <person name="Viragh M."/>
            <person name="Kuo A."/>
            <person name="Thoen E."/>
            <person name="Andreopoulos B."/>
            <person name="Lu D."/>
            <person name="Skrede I."/>
            <person name="Drula E."/>
            <person name="Henrissat B."/>
            <person name="Morin E."/>
            <person name="Kohler A."/>
            <person name="Barry K."/>
            <person name="LaButti K."/>
            <person name="Morin E."/>
            <person name="Salamov A."/>
            <person name="Lipzen A."/>
            <person name="Mereny Z."/>
            <person name="Hegedus B."/>
            <person name="Baldrian P."/>
            <person name="Stursova M."/>
            <person name="Weitz H."/>
            <person name="Taylor A."/>
            <person name="Grigoriev I.V."/>
            <person name="Nagy L.G."/>
            <person name="Martin F."/>
            <person name="Kauserud H."/>
        </authorList>
    </citation>
    <scope>NUCLEOTIDE SEQUENCE</scope>
    <source>
        <strain evidence="1">CBHHK067</strain>
    </source>
</reference>
<accession>A0AAD7CQE7</accession>
<dbReference type="EMBL" id="JARKIE010000284">
    <property type="protein sequence ID" value="KAJ7658017.1"/>
    <property type="molecule type" value="Genomic_DNA"/>
</dbReference>
<name>A0AAD7CQE7_MYCRO</name>
<evidence type="ECO:0000313" key="2">
    <source>
        <dbReference type="Proteomes" id="UP001221757"/>
    </source>
</evidence>
<gene>
    <name evidence="1" type="ORF">B0H17DRAFT_352028</name>
</gene>
<comment type="caution">
    <text evidence="1">The sequence shown here is derived from an EMBL/GenBank/DDBJ whole genome shotgun (WGS) entry which is preliminary data.</text>
</comment>
<sequence length="210" mass="23696">MDTPKVRWPWLASADTIRRILVSSKDGLAATKAVYHAWIASVATWIMFPSTEARSEVQGLMGPSWSHRLPKTVERLSRPPAVSEGQNPPQLECSSAQTQIGDIWVVGAIVKWRQPESAWTRRGARDSRIGDAGQLQRERTYRGLPLRIRWRDSDIEPGPLGVRSVSGGTAKAEENMQIDSHSYIPWPSRRLGRKCREKHSLQTFRVAKAY</sequence>
<dbReference type="AlphaFoldDB" id="A0AAD7CQE7"/>
<protein>
    <submittedName>
        <fullName evidence="1">Uncharacterized protein</fullName>
    </submittedName>
</protein>
<keyword evidence="2" id="KW-1185">Reference proteome</keyword>
<organism evidence="1 2">
    <name type="scientific">Mycena rosella</name>
    <name type="common">Pink bonnet</name>
    <name type="synonym">Agaricus rosellus</name>
    <dbReference type="NCBI Taxonomy" id="1033263"/>
    <lineage>
        <taxon>Eukaryota</taxon>
        <taxon>Fungi</taxon>
        <taxon>Dikarya</taxon>
        <taxon>Basidiomycota</taxon>
        <taxon>Agaricomycotina</taxon>
        <taxon>Agaricomycetes</taxon>
        <taxon>Agaricomycetidae</taxon>
        <taxon>Agaricales</taxon>
        <taxon>Marasmiineae</taxon>
        <taxon>Mycenaceae</taxon>
        <taxon>Mycena</taxon>
    </lineage>
</organism>